<dbReference type="InterPro" id="IPR036400">
    <property type="entry name" value="Cyt_B5-like_heme/steroid_sf"/>
</dbReference>
<evidence type="ECO:0000256" key="17">
    <source>
        <dbReference type="SAM" id="MobiDB-lite"/>
    </source>
</evidence>
<keyword evidence="7 16" id="KW-0479">Metal-binding</keyword>
<dbReference type="InterPro" id="IPR001522">
    <property type="entry name" value="FADS-1_CS"/>
</dbReference>
<keyword evidence="11 16" id="KW-0560">Oxidoreductase</keyword>
<feature type="transmembrane region" description="Helical" evidence="18">
    <location>
        <begin position="77"/>
        <end position="96"/>
    </location>
</feature>
<dbReference type="GO" id="GO:0004768">
    <property type="term" value="F:stearoyl-CoA 9-desaturase activity"/>
    <property type="evidence" value="ECO:0007669"/>
    <property type="project" value="UniProtKB-UniRule"/>
</dbReference>
<dbReference type="GO" id="GO:0005789">
    <property type="term" value="C:endoplasmic reticulum membrane"/>
    <property type="evidence" value="ECO:0007669"/>
    <property type="project" value="TreeGrafter"/>
</dbReference>
<feature type="domain" description="Cytochrome b5 heme-binding" evidence="19">
    <location>
        <begin position="339"/>
        <end position="417"/>
    </location>
</feature>
<evidence type="ECO:0000256" key="3">
    <source>
        <dbReference type="ARBA" id="ARBA00022448"/>
    </source>
</evidence>
<evidence type="ECO:0000256" key="6">
    <source>
        <dbReference type="ARBA" id="ARBA00022692"/>
    </source>
</evidence>
<dbReference type="EMBL" id="KV878211">
    <property type="protein sequence ID" value="OJJ37001.1"/>
    <property type="molecule type" value="Genomic_DNA"/>
</dbReference>
<dbReference type="SMART" id="SM01117">
    <property type="entry name" value="Cyt-b5"/>
    <property type="match status" value="1"/>
</dbReference>
<keyword evidence="12 16" id="KW-0408">Iron</keyword>
<dbReference type="RefSeq" id="XP_040690677.1">
    <property type="nucleotide sequence ID" value="XM_040832854.1"/>
</dbReference>
<comment type="subcellular location">
    <subcellularLocation>
        <location evidence="1">Membrane</location>
        <topology evidence="1">Multi-pass membrane protein</topology>
    </subcellularLocation>
</comment>
<keyword evidence="9 16" id="KW-0249">Electron transport</keyword>
<keyword evidence="13 16" id="KW-0443">Lipid metabolism</keyword>
<dbReference type="PROSITE" id="PS50255">
    <property type="entry name" value="CYTOCHROME_B5_2"/>
    <property type="match status" value="1"/>
</dbReference>
<sequence>MATMTTIPTSHPSASQHGTESKDQGIMPHSLNEPITWRNLHRRIDWLNMTLVVIIPLLGLIQMPWTPLYRQTLLWSVFYYLATVSSITGGYHRLWAHRAYTGSTLLRLIFAAFGAGAIEGSIKFWAREHRAHHRYTDTDRDPYNVQKSIAHAHILWIILKQPKKNNRVDISDLKNDPIVVWQHNNYLFAGPFMAWIFPSLVAGIFWGDWYGGFVYTGIVRTFLGQQATFCINSLGHYLGEQPFDDRLSPRDSFITAIVTLGEGYHNFHHEFPSDYRNGVDWHQPDWTKWLIWAFAQLGLAQNLKRFRQSVIDKGRLQQDSKKIEQRRAQLDWGPSIDRLPVMEWMEFQEEVRKGKALVAVEGVIHGVDRFIEDHPGGEAIIRSFIGKDATSAFNGGVYDHSNAARNMIATMRVAALRGGGEVEIWK</sequence>
<dbReference type="CDD" id="cd03505">
    <property type="entry name" value="Delta9-FADS-like"/>
    <property type="match status" value="1"/>
</dbReference>
<dbReference type="GeneID" id="63748702"/>
<dbReference type="Proteomes" id="UP000184383">
    <property type="component" value="Unassembled WGS sequence"/>
</dbReference>
<keyword evidence="8 16" id="KW-0276">Fatty acid metabolism</keyword>
<dbReference type="SUPFAM" id="SSF55856">
    <property type="entry name" value="Cytochrome b5-like heme/steroid binding domain"/>
    <property type="match status" value="1"/>
</dbReference>
<evidence type="ECO:0000313" key="21">
    <source>
        <dbReference type="Proteomes" id="UP000184383"/>
    </source>
</evidence>
<evidence type="ECO:0000256" key="4">
    <source>
        <dbReference type="ARBA" id="ARBA00022516"/>
    </source>
</evidence>
<feature type="transmembrane region" description="Helical" evidence="18">
    <location>
        <begin position="186"/>
        <end position="206"/>
    </location>
</feature>
<keyword evidence="3 16" id="KW-0813">Transport</keyword>
<dbReference type="VEuPathDB" id="FungiDB:ASPWEDRAFT_26429"/>
<comment type="similarity">
    <text evidence="2 16">Belongs to the fatty acid desaturase type 1 family.</text>
</comment>
<accession>A0A1L9RPY5</accession>
<evidence type="ECO:0000313" key="20">
    <source>
        <dbReference type="EMBL" id="OJJ37001.1"/>
    </source>
</evidence>
<organism evidence="20 21">
    <name type="scientific">Aspergillus wentii DTO 134E9</name>
    <dbReference type="NCBI Taxonomy" id="1073089"/>
    <lineage>
        <taxon>Eukaryota</taxon>
        <taxon>Fungi</taxon>
        <taxon>Dikarya</taxon>
        <taxon>Ascomycota</taxon>
        <taxon>Pezizomycotina</taxon>
        <taxon>Eurotiomycetes</taxon>
        <taxon>Eurotiomycetidae</taxon>
        <taxon>Eurotiales</taxon>
        <taxon>Aspergillaceae</taxon>
        <taxon>Aspergillus</taxon>
        <taxon>Aspergillus subgen. Cremei</taxon>
    </lineage>
</organism>
<dbReference type="PANTHER" id="PTHR11351:SF31">
    <property type="entry name" value="DESATURASE 1, ISOFORM A-RELATED"/>
    <property type="match status" value="1"/>
</dbReference>
<feature type="compositionally biased region" description="Polar residues" evidence="17">
    <location>
        <begin position="1"/>
        <end position="18"/>
    </location>
</feature>
<name>A0A1L9RPY5_ASPWE</name>
<keyword evidence="6 18" id="KW-0812">Transmembrane</keyword>
<keyword evidence="14 18" id="KW-0472">Membrane</keyword>
<dbReference type="Pfam" id="PF00173">
    <property type="entry name" value="Cyt-b5"/>
    <property type="match status" value="1"/>
</dbReference>
<dbReference type="InterPro" id="IPR018506">
    <property type="entry name" value="Cyt_B5_heme-BS"/>
</dbReference>
<proteinExistence type="inferred from homology"/>
<dbReference type="Gene3D" id="3.10.120.10">
    <property type="entry name" value="Cytochrome b5-like heme/steroid binding domain"/>
    <property type="match status" value="1"/>
</dbReference>
<keyword evidence="4 16" id="KW-0444">Lipid biosynthesis</keyword>
<feature type="region of interest" description="Disordered" evidence="17">
    <location>
        <begin position="1"/>
        <end position="28"/>
    </location>
</feature>
<dbReference type="EC" id="1.14.19.1" evidence="16"/>
<dbReference type="InterPro" id="IPR015876">
    <property type="entry name" value="Acyl-CoA_DS"/>
</dbReference>
<dbReference type="GO" id="GO:0020037">
    <property type="term" value="F:heme binding"/>
    <property type="evidence" value="ECO:0007669"/>
    <property type="project" value="InterPro"/>
</dbReference>
<dbReference type="PRINTS" id="PR00075">
    <property type="entry name" value="FACDDSATRASE"/>
</dbReference>
<evidence type="ECO:0000256" key="7">
    <source>
        <dbReference type="ARBA" id="ARBA00022723"/>
    </source>
</evidence>
<keyword evidence="21" id="KW-1185">Reference proteome</keyword>
<evidence type="ECO:0000259" key="19">
    <source>
        <dbReference type="PROSITE" id="PS50255"/>
    </source>
</evidence>
<evidence type="ECO:0000256" key="5">
    <source>
        <dbReference type="ARBA" id="ARBA00022617"/>
    </source>
</evidence>
<evidence type="ECO:0000256" key="9">
    <source>
        <dbReference type="ARBA" id="ARBA00022982"/>
    </source>
</evidence>
<evidence type="ECO:0000256" key="14">
    <source>
        <dbReference type="ARBA" id="ARBA00023136"/>
    </source>
</evidence>
<keyword evidence="5 16" id="KW-0349">Heme</keyword>
<dbReference type="PIRSF" id="PIRSF000345">
    <property type="entry name" value="OLE1"/>
    <property type="match status" value="1"/>
</dbReference>
<dbReference type="PROSITE" id="PS00191">
    <property type="entry name" value="CYTOCHROME_B5_1"/>
    <property type="match status" value="1"/>
</dbReference>
<dbReference type="InterPro" id="IPR001199">
    <property type="entry name" value="Cyt_B5-like_heme/steroid-bd"/>
</dbReference>
<evidence type="ECO:0000256" key="1">
    <source>
        <dbReference type="ARBA" id="ARBA00004141"/>
    </source>
</evidence>
<evidence type="ECO:0000256" key="8">
    <source>
        <dbReference type="ARBA" id="ARBA00022832"/>
    </source>
</evidence>
<dbReference type="Pfam" id="PF00487">
    <property type="entry name" value="FA_desaturase"/>
    <property type="match status" value="1"/>
</dbReference>
<reference evidence="21" key="1">
    <citation type="journal article" date="2017" name="Genome Biol.">
        <title>Comparative genomics reveals high biological diversity and specific adaptations in the industrially and medically important fungal genus Aspergillus.</title>
        <authorList>
            <person name="de Vries R.P."/>
            <person name="Riley R."/>
            <person name="Wiebenga A."/>
            <person name="Aguilar-Osorio G."/>
            <person name="Amillis S."/>
            <person name="Uchima C.A."/>
            <person name="Anderluh G."/>
            <person name="Asadollahi M."/>
            <person name="Askin M."/>
            <person name="Barry K."/>
            <person name="Battaglia E."/>
            <person name="Bayram O."/>
            <person name="Benocci T."/>
            <person name="Braus-Stromeyer S.A."/>
            <person name="Caldana C."/>
            <person name="Canovas D."/>
            <person name="Cerqueira G.C."/>
            <person name="Chen F."/>
            <person name="Chen W."/>
            <person name="Choi C."/>
            <person name="Clum A."/>
            <person name="Dos Santos R.A."/>
            <person name="Damasio A.R."/>
            <person name="Diallinas G."/>
            <person name="Emri T."/>
            <person name="Fekete E."/>
            <person name="Flipphi M."/>
            <person name="Freyberg S."/>
            <person name="Gallo A."/>
            <person name="Gournas C."/>
            <person name="Habgood R."/>
            <person name="Hainaut M."/>
            <person name="Harispe M.L."/>
            <person name="Henrissat B."/>
            <person name="Hilden K.S."/>
            <person name="Hope R."/>
            <person name="Hossain A."/>
            <person name="Karabika E."/>
            <person name="Karaffa L."/>
            <person name="Karanyi Z."/>
            <person name="Krasevec N."/>
            <person name="Kuo A."/>
            <person name="Kusch H."/>
            <person name="LaButti K."/>
            <person name="Lagendijk E.L."/>
            <person name="Lapidus A."/>
            <person name="Levasseur A."/>
            <person name="Lindquist E."/>
            <person name="Lipzen A."/>
            <person name="Logrieco A.F."/>
            <person name="MacCabe A."/>
            <person name="Maekelae M.R."/>
            <person name="Malavazi I."/>
            <person name="Melin P."/>
            <person name="Meyer V."/>
            <person name="Mielnichuk N."/>
            <person name="Miskei M."/>
            <person name="Molnar A.P."/>
            <person name="Mule G."/>
            <person name="Ngan C.Y."/>
            <person name="Orejas M."/>
            <person name="Orosz E."/>
            <person name="Ouedraogo J.P."/>
            <person name="Overkamp K.M."/>
            <person name="Park H.-S."/>
            <person name="Perrone G."/>
            <person name="Piumi F."/>
            <person name="Punt P.J."/>
            <person name="Ram A.F."/>
            <person name="Ramon A."/>
            <person name="Rauscher S."/>
            <person name="Record E."/>
            <person name="Riano-Pachon D.M."/>
            <person name="Robert V."/>
            <person name="Roehrig J."/>
            <person name="Ruller R."/>
            <person name="Salamov A."/>
            <person name="Salih N.S."/>
            <person name="Samson R.A."/>
            <person name="Sandor E."/>
            <person name="Sanguinetti M."/>
            <person name="Schuetze T."/>
            <person name="Sepcic K."/>
            <person name="Shelest E."/>
            <person name="Sherlock G."/>
            <person name="Sophianopoulou V."/>
            <person name="Squina F.M."/>
            <person name="Sun H."/>
            <person name="Susca A."/>
            <person name="Todd R.B."/>
            <person name="Tsang A."/>
            <person name="Unkles S.E."/>
            <person name="van de Wiele N."/>
            <person name="van Rossen-Uffink D."/>
            <person name="Oliveira J.V."/>
            <person name="Vesth T.C."/>
            <person name="Visser J."/>
            <person name="Yu J.-H."/>
            <person name="Zhou M."/>
            <person name="Andersen M.R."/>
            <person name="Archer D.B."/>
            <person name="Baker S.E."/>
            <person name="Benoit I."/>
            <person name="Brakhage A.A."/>
            <person name="Braus G.H."/>
            <person name="Fischer R."/>
            <person name="Frisvad J.C."/>
            <person name="Goldman G.H."/>
            <person name="Houbraken J."/>
            <person name="Oakley B."/>
            <person name="Pocsi I."/>
            <person name="Scazzocchio C."/>
            <person name="Seiboth B."/>
            <person name="vanKuyk P.A."/>
            <person name="Wortman J."/>
            <person name="Dyer P.S."/>
            <person name="Grigoriev I.V."/>
        </authorList>
    </citation>
    <scope>NUCLEOTIDE SEQUENCE [LARGE SCALE GENOMIC DNA]</scope>
    <source>
        <strain evidence="21">DTO 134E9</strain>
    </source>
</reference>
<dbReference type="PANTHER" id="PTHR11351">
    <property type="entry name" value="ACYL-COA DESATURASE"/>
    <property type="match status" value="1"/>
</dbReference>
<evidence type="ECO:0000256" key="2">
    <source>
        <dbReference type="ARBA" id="ARBA00009295"/>
    </source>
</evidence>
<feature type="transmembrane region" description="Helical" evidence="18">
    <location>
        <begin position="46"/>
        <end position="65"/>
    </location>
</feature>
<dbReference type="GO" id="GO:0006636">
    <property type="term" value="P:unsaturated fatty acid biosynthetic process"/>
    <property type="evidence" value="ECO:0007669"/>
    <property type="project" value="UniProtKB-UniRule"/>
</dbReference>
<dbReference type="PROSITE" id="PS00476">
    <property type="entry name" value="FATTY_ACID_DESATUR_1"/>
    <property type="match status" value="1"/>
</dbReference>
<comment type="cofactor">
    <cofactor evidence="16">
        <name>Fe(2+)</name>
        <dbReference type="ChEBI" id="CHEBI:29033"/>
    </cofactor>
    <text evidence="16">Expected to bind 2 Fe(2+) ions per subunit.</text>
</comment>
<comment type="catalytic activity">
    <reaction evidence="16">
        <text>octadecanoyl-CoA + 2 Fe(II)-[cytochrome b5] + O2 + 2 H(+) = (9Z)-octadecenoyl-CoA + 2 Fe(III)-[cytochrome b5] + 2 H2O</text>
        <dbReference type="Rhea" id="RHEA:19721"/>
        <dbReference type="Rhea" id="RHEA-COMP:10438"/>
        <dbReference type="Rhea" id="RHEA-COMP:10439"/>
        <dbReference type="ChEBI" id="CHEBI:15377"/>
        <dbReference type="ChEBI" id="CHEBI:15378"/>
        <dbReference type="ChEBI" id="CHEBI:15379"/>
        <dbReference type="ChEBI" id="CHEBI:29033"/>
        <dbReference type="ChEBI" id="CHEBI:29034"/>
        <dbReference type="ChEBI" id="CHEBI:57387"/>
        <dbReference type="ChEBI" id="CHEBI:57394"/>
        <dbReference type="EC" id="1.14.19.1"/>
    </reaction>
</comment>
<dbReference type="InterPro" id="IPR005804">
    <property type="entry name" value="FA_desaturase_dom"/>
</dbReference>
<evidence type="ECO:0000256" key="12">
    <source>
        <dbReference type="ARBA" id="ARBA00023004"/>
    </source>
</evidence>
<keyword evidence="10 18" id="KW-1133">Transmembrane helix</keyword>
<protein>
    <recommendedName>
        <fullName evidence="16">Acyl-CoA desaturase</fullName>
        <ecNumber evidence="16">1.14.19.1</ecNumber>
    </recommendedName>
</protein>
<evidence type="ECO:0000256" key="10">
    <source>
        <dbReference type="ARBA" id="ARBA00022989"/>
    </source>
</evidence>
<dbReference type="AlphaFoldDB" id="A0A1L9RPY5"/>
<comment type="function">
    <text evidence="16">Stearoyl-CoA desaturase that utilizes O(2) and electrons from reduced cytochrome b5 to introduce the first double bond into saturated fatty acyl-CoA substrates.</text>
</comment>
<dbReference type="FunFam" id="3.10.120.10:FF:000004">
    <property type="entry name" value="Acyl-CoA desaturase"/>
    <property type="match status" value="1"/>
</dbReference>
<dbReference type="GO" id="GO:0005506">
    <property type="term" value="F:iron ion binding"/>
    <property type="evidence" value="ECO:0007669"/>
    <property type="project" value="TreeGrafter"/>
</dbReference>
<evidence type="ECO:0000256" key="18">
    <source>
        <dbReference type="SAM" id="Phobius"/>
    </source>
</evidence>
<dbReference type="STRING" id="1073089.A0A1L9RPY5"/>
<evidence type="ECO:0000256" key="11">
    <source>
        <dbReference type="ARBA" id="ARBA00023002"/>
    </source>
</evidence>
<keyword evidence="15 16" id="KW-0275">Fatty acid biosynthesis</keyword>
<dbReference type="OrthoDB" id="10260134at2759"/>
<evidence type="ECO:0000256" key="15">
    <source>
        <dbReference type="ARBA" id="ARBA00023160"/>
    </source>
</evidence>
<dbReference type="InterPro" id="IPR009160">
    <property type="entry name" value="Acyl-CoA_deSatase_haem/ster-bd"/>
</dbReference>
<evidence type="ECO:0000256" key="16">
    <source>
        <dbReference type="PIRNR" id="PIRNR000345"/>
    </source>
</evidence>
<gene>
    <name evidence="20" type="ORF">ASPWEDRAFT_26429</name>
</gene>
<evidence type="ECO:0000256" key="13">
    <source>
        <dbReference type="ARBA" id="ARBA00023098"/>
    </source>
</evidence>